<dbReference type="AlphaFoldDB" id="A0A3N4IQW1"/>
<reference evidence="7 8" key="1">
    <citation type="journal article" date="2018" name="Nat. Ecol. Evol.">
        <title>Pezizomycetes genomes reveal the molecular basis of ectomycorrhizal truffle lifestyle.</title>
        <authorList>
            <person name="Murat C."/>
            <person name="Payen T."/>
            <person name="Noel B."/>
            <person name="Kuo A."/>
            <person name="Morin E."/>
            <person name="Chen J."/>
            <person name="Kohler A."/>
            <person name="Krizsan K."/>
            <person name="Balestrini R."/>
            <person name="Da Silva C."/>
            <person name="Montanini B."/>
            <person name="Hainaut M."/>
            <person name="Levati E."/>
            <person name="Barry K.W."/>
            <person name="Belfiori B."/>
            <person name="Cichocki N."/>
            <person name="Clum A."/>
            <person name="Dockter R.B."/>
            <person name="Fauchery L."/>
            <person name="Guy J."/>
            <person name="Iotti M."/>
            <person name="Le Tacon F."/>
            <person name="Lindquist E.A."/>
            <person name="Lipzen A."/>
            <person name="Malagnac F."/>
            <person name="Mello A."/>
            <person name="Molinier V."/>
            <person name="Miyauchi S."/>
            <person name="Poulain J."/>
            <person name="Riccioni C."/>
            <person name="Rubini A."/>
            <person name="Sitrit Y."/>
            <person name="Splivallo R."/>
            <person name="Traeger S."/>
            <person name="Wang M."/>
            <person name="Zifcakova L."/>
            <person name="Wipf D."/>
            <person name="Zambonelli A."/>
            <person name="Paolocci F."/>
            <person name="Nowrousian M."/>
            <person name="Ottonello S."/>
            <person name="Baldrian P."/>
            <person name="Spatafora J.W."/>
            <person name="Henrissat B."/>
            <person name="Nagy L.G."/>
            <person name="Aury J.M."/>
            <person name="Wincker P."/>
            <person name="Grigoriev I.V."/>
            <person name="Bonfante P."/>
            <person name="Martin F.M."/>
        </authorList>
    </citation>
    <scope>NUCLEOTIDE SEQUENCE [LARGE SCALE GENOMIC DNA]</scope>
    <source>
        <strain evidence="7 8">RN42</strain>
    </source>
</reference>
<dbReference type="PROSITE" id="PS50236">
    <property type="entry name" value="CHCR"/>
    <property type="match status" value="1"/>
</dbReference>
<dbReference type="InterPro" id="IPR019453">
    <property type="entry name" value="VPS39/TGFA1_Znf"/>
</dbReference>
<comment type="similarity">
    <text evidence="3">Belongs to the VAM6/VPS39 family.</text>
</comment>
<organism evidence="7 8">
    <name type="scientific">Ascobolus immersus RN42</name>
    <dbReference type="NCBI Taxonomy" id="1160509"/>
    <lineage>
        <taxon>Eukaryota</taxon>
        <taxon>Fungi</taxon>
        <taxon>Dikarya</taxon>
        <taxon>Ascomycota</taxon>
        <taxon>Pezizomycotina</taxon>
        <taxon>Pezizomycetes</taxon>
        <taxon>Pezizales</taxon>
        <taxon>Ascobolaceae</taxon>
        <taxon>Ascobolus</taxon>
    </lineage>
</organism>
<proteinExistence type="inferred from homology"/>
<dbReference type="InterPro" id="IPR011990">
    <property type="entry name" value="TPR-like_helical_dom_sf"/>
</dbReference>
<evidence type="ECO:0000313" key="7">
    <source>
        <dbReference type="EMBL" id="RPA87138.1"/>
    </source>
</evidence>
<feature type="region of interest" description="Disordered" evidence="5">
    <location>
        <begin position="430"/>
        <end position="502"/>
    </location>
</feature>
<dbReference type="Pfam" id="PF00780">
    <property type="entry name" value="CNH"/>
    <property type="match status" value="1"/>
</dbReference>
<dbReference type="SUPFAM" id="SSF50969">
    <property type="entry name" value="YVTN repeat-like/Quinoprotein amine dehydrogenase"/>
    <property type="match status" value="1"/>
</dbReference>
<dbReference type="STRING" id="1160509.A0A3N4IQW1"/>
<name>A0A3N4IQW1_ASCIM</name>
<dbReference type="InterPro" id="IPR019452">
    <property type="entry name" value="VPS39/TGF_beta_rcpt-assoc_1"/>
</dbReference>
<evidence type="ECO:0000256" key="1">
    <source>
        <dbReference type="ARBA" id="ARBA00004184"/>
    </source>
</evidence>
<dbReference type="InterPro" id="IPR011044">
    <property type="entry name" value="Quino_amine_DH_bsu"/>
</dbReference>
<accession>A0A3N4IQW1</accession>
<dbReference type="Pfam" id="PF10366">
    <property type="entry name" value="Vps39_1"/>
    <property type="match status" value="1"/>
</dbReference>
<dbReference type="Gene3D" id="1.25.40.10">
    <property type="entry name" value="Tetratricopeptide repeat domain"/>
    <property type="match status" value="1"/>
</dbReference>
<dbReference type="Pfam" id="PF10367">
    <property type="entry name" value="zf-Vps39_C"/>
    <property type="match status" value="1"/>
</dbReference>
<feature type="compositionally biased region" description="Acidic residues" evidence="5">
    <location>
        <begin position="455"/>
        <end position="472"/>
    </location>
</feature>
<gene>
    <name evidence="7" type="ORF">BJ508DRAFT_321031</name>
</gene>
<evidence type="ECO:0000313" key="8">
    <source>
        <dbReference type="Proteomes" id="UP000275078"/>
    </source>
</evidence>
<evidence type="ECO:0000256" key="2">
    <source>
        <dbReference type="ARBA" id="ARBA00023136"/>
    </source>
</evidence>
<dbReference type="InterPro" id="IPR000547">
    <property type="entry name" value="Clathrin_H-chain/VPS_repeat"/>
</dbReference>
<dbReference type="GO" id="GO:0000329">
    <property type="term" value="C:fungal-type vacuole membrane"/>
    <property type="evidence" value="ECO:0007669"/>
    <property type="project" value="TreeGrafter"/>
</dbReference>
<feature type="compositionally biased region" description="Basic and acidic residues" evidence="5">
    <location>
        <begin position="478"/>
        <end position="499"/>
    </location>
</feature>
<dbReference type="PANTHER" id="PTHR12894">
    <property type="entry name" value="CNH DOMAIN CONTAINING"/>
    <property type="match status" value="1"/>
</dbReference>
<dbReference type="EMBL" id="ML119647">
    <property type="protein sequence ID" value="RPA87138.1"/>
    <property type="molecule type" value="Genomic_DNA"/>
</dbReference>
<dbReference type="InterPro" id="IPR032914">
    <property type="entry name" value="Vam6/VPS39/TRAP1"/>
</dbReference>
<sequence length="1056" mass="117643">MIDAFHARPILEFGVKERFKVESLLAYADKLLLGLSNGTLRVYQVKTSESGDIELELLKTVDKFSRRSIELLACIKEAQILVSLSDGHVQLHDLETCTLQQTLVKTRGATTFAVTTNIERDETTGIPSIVSRLAVGVKRKLLLFSWQDEEFIDGKEITLVGNVRHLTWASSRRLVAGLASSFVMVDIIEGTVSDITAPITQTTVAPAEEAKGWGALGMSYMGMGGWGSKPISTKLKGEELLLVKDTTAIFIDETGKPATDKPTAAWPVAPDAIAYSYPYVISLHAGKQHMEIRNPATQTLIQTIPIPGVTILHVPPPGVSLSHAGRLFYVASPTHVYKMGTVDYETQINQLVEAGQLDEAISLLEQLESVLLDSKEERIREIKMLKAEALFKKRKFRDSMGLFAEVSAPPERAIRLFPESIAGELAAVDEEHTSQNGDSEPAEDSDKTSNLSKEEEADNPENIDGAPEEGEGTGEANEELRKSEDGKDQEPAPEGKEIDAVPTIMEDEPLGDIHKQVIAPNPAKKSVDTMSIFSGRSKITLTSEATRDVAIDNKPLEGNEFKRAVNELTIFLADTRLRLSKYLEANNPEKQALAGPPTPDTLGADKKDPFDIDYVINNSSTESVESQYEKALATARLVDTTLFRAYILTKPAMVGPLVRRPNHCDPNVIGKELEKQGKFNDLVDFYGGKGLHKDALKLLKQFGQAEEEDERAPLLHGPERTIAYLQTLDASQIDLILEYAKWVLEASPDLGMEVFLADTEKAESLPRERVLEFLQNASKVLAIRYLEHVIHDLEDASPAFHNRLAWLYISHIQDKRDAPEDQEEWKEKLLDFLKESKQYRPERVLTDLSPDDPDFYEPRAVVLSHMGQHKRALEIYVFKIKDHDKAESYCAMIHEQTPPAPEAEELAETPSQVYHILLELYLTPPSSHKRQIGPALALLSRHGARLDASKALAMIPEDTRIKELESYFERRTRHANSKVSEAMVTAQLLRSNLVKVQHNWSEKKKKFSVVSEETVCPVCHKRLGKSVISVLPGGTTVHYDCGRGKRNTSKVSQWNR</sequence>
<dbReference type="Proteomes" id="UP000275078">
    <property type="component" value="Unassembled WGS sequence"/>
</dbReference>
<dbReference type="OrthoDB" id="5325112at2759"/>
<feature type="domain" description="CNH" evidence="6">
    <location>
        <begin position="18"/>
        <end position="319"/>
    </location>
</feature>
<evidence type="ECO:0000259" key="6">
    <source>
        <dbReference type="PROSITE" id="PS50219"/>
    </source>
</evidence>
<evidence type="ECO:0000256" key="3">
    <source>
        <dbReference type="ARBA" id="ARBA00038201"/>
    </source>
</evidence>
<dbReference type="GO" id="GO:0034058">
    <property type="term" value="P:endosomal vesicle fusion"/>
    <property type="evidence" value="ECO:0007669"/>
    <property type="project" value="TreeGrafter"/>
</dbReference>
<feature type="repeat" description="CHCR" evidence="4">
    <location>
        <begin position="757"/>
        <end position="926"/>
    </location>
</feature>
<dbReference type="GO" id="GO:0006914">
    <property type="term" value="P:autophagy"/>
    <property type="evidence" value="ECO:0007669"/>
    <property type="project" value="TreeGrafter"/>
</dbReference>
<dbReference type="GO" id="GO:0006886">
    <property type="term" value="P:intracellular protein transport"/>
    <property type="evidence" value="ECO:0007669"/>
    <property type="project" value="UniProtKB-UniRule"/>
</dbReference>
<dbReference type="InterPro" id="IPR001180">
    <property type="entry name" value="CNH_dom"/>
</dbReference>
<dbReference type="GO" id="GO:0012505">
    <property type="term" value="C:endomembrane system"/>
    <property type="evidence" value="ECO:0007669"/>
    <property type="project" value="UniProtKB-SubCell"/>
</dbReference>
<evidence type="ECO:0000256" key="5">
    <source>
        <dbReference type="SAM" id="MobiDB-lite"/>
    </source>
</evidence>
<keyword evidence="2" id="KW-0472">Membrane</keyword>
<comment type="subcellular location">
    <subcellularLocation>
        <location evidence="1">Endomembrane system</location>
        <topology evidence="1">Peripheral membrane protein</topology>
    </subcellularLocation>
</comment>
<protein>
    <recommendedName>
        <fullName evidence="6">CNH domain-containing protein</fullName>
    </recommendedName>
</protein>
<evidence type="ECO:0000256" key="4">
    <source>
        <dbReference type="PROSITE-ProRule" id="PRU01006"/>
    </source>
</evidence>
<dbReference type="PROSITE" id="PS50219">
    <property type="entry name" value="CNH"/>
    <property type="match status" value="1"/>
</dbReference>
<dbReference type="PANTHER" id="PTHR12894:SF49">
    <property type="entry name" value="VAM6_VPS39-LIKE PROTEIN"/>
    <property type="match status" value="1"/>
</dbReference>
<keyword evidence="8" id="KW-1185">Reference proteome</keyword>